<comment type="similarity">
    <text evidence="7">Belongs to the AAA ATPase family.</text>
</comment>
<dbReference type="GO" id="GO:0016887">
    <property type="term" value="F:ATP hydrolysis activity"/>
    <property type="evidence" value="ECO:0007669"/>
    <property type="project" value="InterPro"/>
</dbReference>
<accession>A0A444L6A8</accession>
<dbReference type="Pfam" id="PF00004">
    <property type="entry name" value="AAA"/>
    <property type="match status" value="1"/>
</dbReference>
<evidence type="ECO:0000256" key="6">
    <source>
        <dbReference type="ARBA" id="ARBA00023136"/>
    </source>
</evidence>
<dbReference type="Pfam" id="PF17862">
    <property type="entry name" value="AAA_lid_3"/>
    <property type="match status" value="1"/>
</dbReference>
<dbReference type="Gene3D" id="1.10.8.60">
    <property type="match status" value="1"/>
</dbReference>
<dbReference type="InterPro" id="IPR036181">
    <property type="entry name" value="MIT_dom_sf"/>
</dbReference>
<dbReference type="SUPFAM" id="SSF116846">
    <property type="entry name" value="MIT domain"/>
    <property type="match status" value="1"/>
</dbReference>
<dbReference type="AlphaFoldDB" id="A0A444L6A8"/>
<dbReference type="InterPro" id="IPR050304">
    <property type="entry name" value="MT-severing_AAA_ATPase"/>
</dbReference>
<organism evidence="10 11">
    <name type="scientific">Methanosuratincola subterraneus</name>
    <dbReference type="NCBI Taxonomy" id="2593994"/>
    <lineage>
        <taxon>Archaea</taxon>
        <taxon>Thermoproteota</taxon>
        <taxon>Methanosuratincolia</taxon>
        <taxon>Candidatus Methanomethylicales</taxon>
        <taxon>Candidatus Methanomethylicaceae</taxon>
        <taxon>Candidatus Methanosuratincola (ex Vanwonterghem et al. 2016)</taxon>
    </lineage>
</organism>
<dbReference type="SUPFAM" id="SSF52540">
    <property type="entry name" value="P-loop containing nucleoside triphosphate hydrolases"/>
    <property type="match status" value="1"/>
</dbReference>
<dbReference type="Proteomes" id="UP000288215">
    <property type="component" value="Unassembled WGS sequence"/>
</dbReference>
<proteinExistence type="inferred from homology"/>
<keyword evidence="5 7" id="KW-0067">ATP-binding</keyword>
<comment type="subcellular location">
    <subcellularLocation>
        <location evidence="2">Cytoplasm</location>
    </subcellularLocation>
    <subcellularLocation>
        <location evidence="1">Membrane</location>
    </subcellularLocation>
</comment>
<evidence type="ECO:0000259" key="8">
    <source>
        <dbReference type="SMART" id="SM00382"/>
    </source>
</evidence>
<evidence type="ECO:0000313" key="11">
    <source>
        <dbReference type="Proteomes" id="UP000288215"/>
    </source>
</evidence>
<evidence type="ECO:0000256" key="5">
    <source>
        <dbReference type="ARBA" id="ARBA00022840"/>
    </source>
</evidence>
<reference evidence="10 11" key="1">
    <citation type="submission" date="2018-12" db="EMBL/GenBank/DDBJ databases">
        <title>The complete genome of the methanogenic archaea of the candidate phylum Verstraetearchaeota, obtained from the metagenome of underground thermal water.</title>
        <authorList>
            <person name="Kadnikov V.V."/>
            <person name="Mardanov A.V."/>
            <person name="Beletsky A.V."/>
            <person name="Karnachuk O.V."/>
            <person name="Ravin N.V."/>
        </authorList>
    </citation>
    <scope>NUCLEOTIDE SEQUENCE [LARGE SCALE GENOMIC DNA]</scope>
    <source>
        <strain evidence="10">Ch88</strain>
    </source>
</reference>
<dbReference type="InterPro" id="IPR003593">
    <property type="entry name" value="AAA+_ATPase"/>
</dbReference>
<dbReference type="GO" id="GO:0016020">
    <property type="term" value="C:membrane"/>
    <property type="evidence" value="ECO:0007669"/>
    <property type="project" value="UniProtKB-SubCell"/>
</dbReference>
<dbReference type="GO" id="GO:0005524">
    <property type="term" value="F:ATP binding"/>
    <property type="evidence" value="ECO:0007669"/>
    <property type="project" value="UniProtKB-KW"/>
</dbReference>
<keyword evidence="3" id="KW-0963">Cytoplasm</keyword>
<dbReference type="InterPro" id="IPR041569">
    <property type="entry name" value="AAA_lid_3"/>
</dbReference>
<feature type="domain" description="AAA+ ATPase" evidence="8">
    <location>
        <begin position="162"/>
        <end position="302"/>
    </location>
</feature>
<name>A0A444L6A8_METS7</name>
<dbReference type="InterPro" id="IPR027417">
    <property type="entry name" value="P-loop_NTPase"/>
</dbReference>
<gene>
    <name evidence="10" type="ORF">Metus_1067</name>
</gene>
<keyword evidence="4 7" id="KW-0547">Nucleotide-binding</keyword>
<evidence type="ECO:0000313" key="10">
    <source>
        <dbReference type="EMBL" id="RWX73093.1"/>
    </source>
</evidence>
<dbReference type="InterPro" id="IPR007330">
    <property type="entry name" value="MIT_dom"/>
</dbReference>
<dbReference type="Gene3D" id="1.20.58.80">
    <property type="entry name" value="Phosphotransferase system, lactose/cellobiose-type IIA subunit"/>
    <property type="match status" value="1"/>
</dbReference>
<dbReference type="InterPro" id="IPR003960">
    <property type="entry name" value="ATPase_AAA_CS"/>
</dbReference>
<dbReference type="EMBL" id="RXGA01000003">
    <property type="protein sequence ID" value="RWX73093.1"/>
    <property type="molecule type" value="Genomic_DNA"/>
</dbReference>
<dbReference type="InterPro" id="IPR015415">
    <property type="entry name" value="Spast_Vps4_C"/>
</dbReference>
<dbReference type="PANTHER" id="PTHR23074:SF83">
    <property type="entry name" value="VACUOLAR PROTEIN SORTING-ASSOCIATED PROTEIN 4A"/>
    <property type="match status" value="1"/>
</dbReference>
<evidence type="ECO:0000256" key="3">
    <source>
        <dbReference type="ARBA" id="ARBA00022490"/>
    </source>
</evidence>
<dbReference type="InterPro" id="IPR003959">
    <property type="entry name" value="ATPase_AAA_core"/>
</dbReference>
<dbReference type="Pfam" id="PF09336">
    <property type="entry name" value="Vps4_C"/>
    <property type="match status" value="1"/>
</dbReference>
<dbReference type="PANTHER" id="PTHR23074">
    <property type="entry name" value="AAA DOMAIN-CONTAINING"/>
    <property type="match status" value="1"/>
</dbReference>
<comment type="caution">
    <text evidence="10">The sequence shown here is derived from an EMBL/GenBank/DDBJ whole genome shotgun (WGS) entry which is preliminary data.</text>
</comment>
<evidence type="ECO:0000256" key="2">
    <source>
        <dbReference type="ARBA" id="ARBA00004496"/>
    </source>
</evidence>
<evidence type="ECO:0000256" key="7">
    <source>
        <dbReference type="RuleBase" id="RU003651"/>
    </source>
</evidence>
<evidence type="ECO:0000256" key="1">
    <source>
        <dbReference type="ARBA" id="ARBA00004370"/>
    </source>
</evidence>
<dbReference type="SMART" id="SM00382">
    <property type="entry name" value="AAA"/>
    <property type="match status" value="1"/>
</dbReference>
<evidence type="ECO:0000259" key="9">
    <source>
        <dbReference type="SMART" id="SM00745"/>
    </source>
</evidence>
<protein>
    <submittedName>
        <fullName evidence="10">AAA family ATPase, p60 katanin</fullName>
    </submittedName>
</protein>
<dbReference type="Gene3D" id="3.40.50.300">
    <property type="entry name" value="P-loop containing nucleotide triphosphate hydrolases"/>
    <property type="match status" value="1"/>
</dbReference>
<dbReference type="GO" id="GO:0005737">
    <property type="term" value="C:cytoplasm"/>
    <property type="evidence" value="ECO:0007669"/>
    <property type="project" value="UniProtKB-SubCell"/>
</dbReference>
<feature type="domain" description="MIT" evidence="9">
    <location>
        <begin position="3"/>
        <end position="80"/>
    </location>
</feature>
<dbReference type="SMART" id="SM00745">
    <property type="entry name" value="MIT"/>
    <property type="match status" value="1"/>
</dbReference>
<keyword evidence="6" id="KW-0472">Membrane</keyword>
<sequence>MAINELESAAIKYASEAIRLDNQGSKGMAITYYQKAIDVLLKIVNLYPNYELNRIYVTRAMAYQERIKVLQTGHCAEAPDEEGSAVFEIKPINRVEAAPKGDAKQQPQLQQQQKKSSYEDLLVVDKPNVRWDDISGLEMTKKALKEAIVYPSLRSDLFPLGWPRGILLYGPPGCGKTLTAAAVATEINAAFYSVDAASIMSKWLGEAEKNVAKLFRSARERIANNEAVIIFIDEIDSLLGVHSNEVGGEIRVRNQFLKEMDGIIDKGKNSLLYVIGATNKPWALDWAFIRRFQKRIYVPVPDYEARLRMFQIYTQSLGMEGVSVEELAKMTEGYSGSDIRDIAQAVQLKVVSELFEAGLALDKASKPRPIRMEDFKEVLARRKPSVTKEMIKAYEMWEENFRAC</sequence>
<dbReference type="PROSITE" id="PS00674">
    <property type="entry name" value="AAA"/>
    <property type="match status" value="1"/>
</dbReference>
<evidence type="ECO:0000256" key="4">
    <source>
        <dbReference type="ARBA" id="ARBA00022741"/>
    </source>
</evidence>
<dbReference type="FunFam" id="3.40.50.300:FF:001054">
    <property type="entry name" value="ATPase, AAA family, putative"/>
    <property type="match status" value="1"/>
</dbReference>
<dbReference type="Pfam" id="PF04212">
    <property type="entry name" value="MIT"/>
    <property type="match status" value="1"/>
</dbReference>